<dbReference type="SUPFAM" id="SSF140453">
    <property type="entry name" value="EsxAB dimer-like"/>
    <property type="match status" value="1"/>
</dbReference>
<keyword evidence="3" id="KW-1185">Reference proteome</keyword>
<dbReference type="EMBL" id="JXSQ01000007">
    <property type="protein sequence ID" value="KIP52762.1"/>
    <property type="molecule type" value="Genomic_DNA"/>
</dbReference>
<gene>
    <name evidence="2" type="ORF">SD72_07350</name>
</gene>
<accession>A0A0D0INW0</accession>
<comment type="caution">
    <text evidence="2">The sequence shown here is derived from an EMBL/GenBank/DDBJ whole genome shotgun (WGS) entry which is preliminary data.</text>
</comment>
<dbReference type="InterPro" id="IPR036689">
    <property type="entry name" value="ESAT-6-like_sf"/>
</dbReference>
<protein>
    <recommendedName>
        <fullName evidence="1">ESAT-6-like protein</fullName>
    </recommendedName>
</protein>
<dbReference type="NCBIfam" id="TIGR03930">
    <property type="entry name" value="WXG100_ESAT6"/>
    <property type="match status" value="1"/>
</dbReference>
<dbReference type="InterPro" id="IPR010310">
    <property type="entry name" value="T7SS_ESAT-6-like"/>
</dbReference>
<evidence type="ECO:0000256" key="1">
    <source>
        <dbReference type="RuleBase" id="RU362001"/>
    </source>
</evidence>
<reference evidence="2 3" key="1">
    <citation type="submission" date="2015-01" db="EMBL/GenBank/DDBJ databases">
        <title>Draft genome sequence of Leucobacter komagatae strain VKM ST2845.</title>
        <authorList>
            <person name="Karlyshev A.V."/>
            <person name="Kudryashova E.B."/>
        </authorList>
    </citation>
    <scope>NUCLEOTIDE SEQUENCE [LARGE SCALE GENOMIC DNA]</scope>
    <source>
        <strain evidence="2 3">VKM ST2845</strain>
    </source>
</reference>
<evidence type="ECO:0000313" key="2">
    <source>
        <dbReference type="EMBL" id="KIP52762.1"/>
    </source>
</evidence>
<dbReference type="RefSeq" id="WP_042543786.1">
    <property type="nucleotide sequence ID" value="NZ_JXSQ01000007.1"/>
</dbReference>
<dbReference type="Pfam" id="PF06013">
    <property type="entry name" value="WXG100"/>
    <property type="match status" value="1"/>
</dbReference>
<evidence type="ECO:0000313" key="3">
    <source>
        <dbReference type="Proteomes" id="UP000032120"/>
    </source>
</evidence>
<dbReference type="Proteomes" id="UP000032120">
    <property type="component" value="Unassembled WGS sequence"/>
</dbReference>
<dbReference type="AlphaFoldDB" id="A0A0D0INW0"/>
<name>A0A0D0INW0_9MICO</name>
<sequence length="97" mass="10727">MANINISYQEMEAAASQLGAGRDEITAKLQQLQRQIQGLVSSGFVTDNASKRFEGAYTEYTTSANRVIEKLTEIQQFITQTAAAHRSMDDEIAARIN</sequence>
<comment type="similarity">
    <text evidence="1">Belongs to the WXG100 family.</text>
</comment>
<proteinExistence type="inferred from homology"/>
<dbReference type="Gene3D" id="1.10.287.1060">
    <property type="entry name" value="ESAT-6-like"/>
    <property type="match status" value="1"/>
</dbReference>
<organism evidence="2 3">
    <name type="scientific">Leucobacter komagatae</name>
    <dbReference type="NCBI Taxonomy" id="55969"/>
    <lineage>
        <taxon>Bacteria</taxon>
        <taxon>Bacillati</taxon>
        <taxon>Actinomycetota</taxon>
        <taxon>Actinomycetes</taxon>
        <taxon>Micrococcales</taxon>
        <taxon>Microbacteriaceae</taxon>
        <taxon>Leucobacter</taxon>
    </lineage>
</organism>
<dbReference type="OrthoDB" id="3268062at2"/>